<dbReference type="AlphaFoldDB" id="X1R5T0"/>
<feature type="non-terminal residue" evidence="1">
    <location>
        <position position="1"/>
    </location>
</feature>
<evidence type="ECO:0000313" key="1">
    <source>
        <dbReference type="EMBL" id="GAI62411.1"/>
    </source>
</evidence>
<feature type="non-terminal residue" evidence="1">
    <location>
        <position position="39"/>
    </location>
</feature>
<dbReference type="EMBL" id="BARV01046024">
    <property type="protein sequence ID" value="GAI62411.1"/>
    <property type="molecule type" value="Genomic_DNA"/>
</dbReference>
<reference evidence="1" key="1">
    <citation type="journal article" date="2014" name="Front. Microbiol.">
        <title>High frequency of phylogenetically diverse reductive dehalogenase-homologous genes in deep subseafloor sedimentary metagenomes.</title>
        <authorList>
            <person name="Kawai M."/>
            <person name="Futagami T."/>
            <person name="Toyoda A."/>
            <person name="Takaki Y."/>
            <person name="Nishi S."/>
            <person name="Hori S."/>
            <person name="Arai W."/>
            <person name="Tsubouchi T."/>
            <person name="Morono Y."/>
            <person name="Uchiyama I."/>
            <person name="Ito T."/>
            <person name="Fujiyama A."/>
            <person name="Inagaki F."/>
            <person name="Takami H."/>
        </authorList>
    </citation>
    <scope>NUCLEOTIDE SEQUENCE</scope>
    <source>
        <strain evidence="1">Expedition CK06-06</strain>
    </source>
</reference>
<organism evidence="1">
    <name type="scientific">marine sediment metagenome</name>
    <dbReference type="NCBI Taxonomy" id="412755"/>
    <lineage>
        <taxon>unclassified sequences</taxon>
        <taxon>metagenomes</taxon>
        <taxon>ecological metagenomes</taxon>
    </lineage>
</organism>
<comment type="caution">
    <text evidence="1">The sequence shown here is derived from an EMBL/GenBank/DDBJ whole genome shotgun (WGS) entry which is preliminary data.</text>
</comment>
<proteinExistence type="predicted"/>
<accession>X1R5T0</accession>
<gene>
    <name evidence="1" type="ORF">S06H3_66979</name>
</gene>
<protein>
    <submittedName>
        <fullName evidence="1">Uncharacterized protein</fullName>
    </submittedName>
</protein>
<name>X1R5T0_9ZZZZ</name>
<sequence>KATGETDIDLEDQDVQVNASKVGKKLTEETTKKLIILVL</sequence>